<evidence type="ECO:0000313" key="4">
    <source>
        <dbReference type="EMBL" id="PIE32851.1"/>
    </source>
</evidence>
<keyword evidence="1" id="KW-0175">Coiled coil</keyword>
<feature type="region of interest" description="Disordered" evidence="2">
    <location>
        <begin position="1"/>
        <end position="22"/>
    </location>
</feature>
<feature type="compositionally biased region" description="Polar residues" evidence="2">
    <location>
        <begin position="9"/>
        <end position="22"/>
    </location>
</feature>
<keyword evidence="3" id="KW-1133">Transmembrane helix</keyword>
<evidence type="ECO:0000256" key="2">
    <source>
        <dbReference type="SAM" id="MobiDB-lite"/>
    </source>
</evidence>
<keyword evidence="3" id="KW-0472">Membrane</keyword>
<dbReference type="AlphaFoldDB" id="A0A2G6KB13"/>
<feature type="coiled-coil region" evidence="1">
    <location>
        <begin position="55"/>
        <end position="82"/>
    </location>
</feature>
<proteinExistence type="predicted"/>
<reference evidence="4 5" key="1">
    <citation type="submission" date="2017-10" db="EMBL/GenBank/DDBJ databases">
        <title>Novel microbial diversity and functional potential in the marine mammal oral microbiome.</title>
        <authorList>
            <person name="Dudek N.K."/>
            <person name="Sun C.L."/>
            <person name="Burstein D."/>
            <person name="Kantor R.S."/>
            <person name="Aliaga Goltsman D.S."/>
            <person name="Bik E.M."/>
            <person name="Thomas B.C."/>
            <person name="Banfield J.F."/>
            <person name="Relman D.A."/>
        </authorList>
    </citation>
    <scope>NUCLEOTIDE SEQUENCE [LARGE SCALE GENOMIC DNA]</scope>
    <source>
        <strain evidence="4">DOLJORAL78_61_10</strain>
    </source>
</reference>
<dbReference type="EMBL" id="PDSL01000041">
    <property type="protein sequence ID" value="PIE32851.1"/>
    <property type="molecule type" value="Genomic_DNA"/>
</dbReference>
<evidence type="ECO:0000256" key="3">
    <source>
        <dbReference type="SAM" id="Phobius"/>
    </source>
</evidence>
<feature type="transmembrane region" description="Helical" evidence="3">
    <location>
        <begin position="30"/>
        <end position="53"/>
    </location>
</feature>
<name>A0A2G6KB13_9ACTN</name>
<dbReference type="Proteomes" id="UP000230914">
    <property type="component" value="Unassembled WGS sequence"/>
</dbReference>
<evidence type="ECO:0008006" key="6">
    <source>
        <dbReference type="Google" id="ProtNLM"/>
    </source>
</evidence>
<keyword evidence="3" id="KW-0812">Transmembrane</keyword>
<evidence type="ECO:0000256" key="1">
    <source>
        <dbReference type="SAM" id="Coils"/>
    </source>
</evidence>
<organism evidence="4 5">
    <name type="scientific">Ilumatobacter coccineus</name>
    <dbReference type="NCBI Taxonomy" id="467094"/>
    <lineage>
        <taxon>Bacteria</taxon>
        <taxon>Bacillati</taxon>
        <taxon>Actinomycetota</taxon>
        <taxon>Acidimicrobiia</taxon>
        <taxon>Acidimicrobiales</taxon>
        <taxon>Ilumatobacteraceae</taxon>
        <taxon>Ilumatobacter</taxon>
    </lineage>
</organism>
<comment type="caution">
    <text evidence="4">The sequence shown here is derived from an EMBL/GenBank/DDBJ whole genome shotgun (WGS) entry which is preliminary data.</text>
</comment>
<evidence type="ECO:0000313" key="5">
    <source>
        <dbReference type="Proteomes" id="UP000230914"/>
    </source>
</evidence>
<gene>
    <name evidence="4" type="ORF">CSA55_02845</name>
</gene>
<accession>A0A2G6KB13</accession>
<sequence length="157" mass="17050">MALALRLPGSSSTSRRPHLTTTSVPTSRRMAWIAGGIVLIVAVLMAMTVYVHIQIAERQVQINALEQEIRQAQTDFDALRAERAIVRSPEHIYGQALELGMVHGQISDHVAADPATVAIVVAQTGLFGVDSSGGIVLTDADPLEQFRQVKMIRQETP</sequence>
<protein>
    <recommendedName>
        <fullName evidence="6">Cell division protein FtsL</fullName>
    </recommendedName>
</protein>